<dbReference type="EMBL" id="CP151515">
    <property type="protein sequence ID" value="WZN66319.1"/>
    <property type="molecule type" value="Genomic_DNA"/>
</dbReference>
<dbReference type="Pfam" id="PF13639">
    <property type="entry name" value="zf-RING_2"/>
    <property type="match status" value="1"/>
</dbReference>
<feature type="region of interest" description="Disordered" evidence="9">
    <location>
        <begin position="87"/>
        <end position="147"/>
    </location>
</feature>
<feature type="domain" description="RING-type" evidence="11">
    <location>
        <begin position="166"/>
        <end position="207"/>
    </location>
</feature>
<evidence type="ECO:0000259" key="11">
    <source>
        <dbReference type="PROSITE" id="PS50089"/>
    </source>
</evidence>
<evidence type="ECO:0000256" key="1">
    <source>
        <dbReference type="ARBA" id="ARBA00000900"/>
    </source>
</evidence>
<dbReference type="PANTHER" id="PTHR46463">
    <property type="entry name" value="ZINC FINGER, RING/FYVE/PHD-TYPE"/>
    <property type="match status" value="1"/>
</dbReference>
<feature type="compositionally biased region" description="Polar residues" evidence="9">
    <location>
        <begin position="97"/>
        <end position="108"/>
    </location>
</feature>
<dbReference type="AlphaFoldDB" id="A0AAX4PL26"/>
<sequence length="229" mass="25519">MASWAACVCCLGCCYLFAPEHPDIVEENERRAMQRTLLIRPETPCARRSDIDEAGLSFSSLEDHGATMPEASEFAGDGERELVDMDDDQGSAEHLLSRSQRTSEVATTSERKAGGRRRERGRGRHRGRRSDDSNDEARDASDEEDEVKVQKAEALKRFKTKNLDECPICLEPFEPDSPAVFLNCGHAFHLHCVYEWLERSSTCAVCSQHVEAYEIFEGSGGGDGDRGET</sequence>
<evidence type="ECO:0000313" key="13">
    <source>
        <dbReference type="Proteomes" id="UP001472866"/>
    </source>
</evidence>
<protein>
    <recommendedName>
        <fullName evidence="2">RING-type E3 ubiquitin transferase</fullName>
        <ecNumber evidence="2">2.3.2.27</ecNumber>
    </recommendedName>
</protein>
<comment type="catalytic activity">
    <reaction evidence="1">
        <text>S-ubiquitinyl-[E2 ubiquitin-conjugating enzyme]-L-cysteine + [acceptor protein]-L-lysine = [E2 ubiquitin-conjugating enzyme]-L-cysteine + N(6)-ubiquitinyl-[acceptor protein]-L-lysine.</text>
        <dbReference type="EC" id="2.3.2.27"/>
    </reaction>
</comment>
<evidence type="ECO:0000256" key="10">
    <source>
        <dbReference type="SAM" id="SignalP"/>
    </source>
</evidence>
<proteinExistence type="predicted"/>
<dbReference type="GO" id="GO:0061630">
    <property type="term" value="F:ubiquitin protein ligase activity"/>
    <property type="evidence" value="ECO:0007669"/>
    <property type="project" value="UniProtKB-EC"/>
</dbReference>
<dbReference type="GO" id="GO:0008270">
    <property type="term" value="F:zinc ion binding"/>
    <property type="evidence" value="ECO:0007669"/>
    <property type="project" value="UniProtKB-KW"/>
</dbReference>
<dbReference type="PROSITE" id="PS50089">
    <property type="entry name" value="ZF_RING_2"/>
    <property type="match status" value="1"/>
</dbReference>
<evidence type="ECO:0000313" key="12">
    <source>
        <dbReference type="EMBL" id="WZN66319.1"/>
    </source>
</evidence>
<evidence type="ECO:0000256" key="9">
    <source>
        <dbReference type="SAM" id="MobiDB-lite"/>
    </source>
</evidence>
<dbReference type="InterPro" id="IPR013083">
    <property type="entry name" value="Znf_RING/FYVE/PHD"/>
</dbReference>
<feature type="chain" id="PRO_5043859002" description="RING-type E3 ubiquitin transferase" evidence="10">
    <location>
        <begin position="17"/>
        <end position="229"/>
    </location>
</feature>
<reference evidence="12 13" key="1">
    <citation type="submission" date="2024-03" db="EMBL/GenBank/DDBJ databases">
        <title>Complete genome sequence of the green alga Chloropicon roscoffensis RCC1871.</title>
        <authorList>
            <person name="Lemieux C."/>
            <person name="Pombert J.-F."/>
            <person name="Otis C."/>
            <person name="Turmel M."/>
        </authorList>
    </citation>
    <scope>NUCLEOTIDE SEQUENCE [LARGE SCALE GENOMIC DNA]</scope>
    <source>
        <strain evidence="12 13">RCC1871</strain>
    </source>
</reference>
<feature type="signal peptide" evidence="10">
    <location>
        <begin position="1"/>
        <end position="16"/>
    </location>
</feature>
<dbReference type="SMART" id="SM00184">
    <property type="entry name" value="RING"/>
    <property type="match status" value="1"/>
</dbReference>
<keyword evidence="10" id="KW-0732">Signal</keyword>
<evidence type="ECO:0000256" key="6">
    <source>
        <dbReference type="ARBA" id="ARBA00022786"/>
    </source>
</evidence>
<evidence type="ECO:0000256" key="2">
    <source>
        <dbReference type="ARBA" id="ARBA00012483"/>
    </source>
</evidence>
<dbReference type="Gene3D" id="3.30.40.10">
    <property type="entry name" value="Zinc/RING finger domain, C3HC4 (zinc finger)"/>
    <property type="match status" value="1"/>
</dbReference>
<evidence type="ECO:0000256" key="4">
    <source>
        <dbReference type="ARBA" id="ARBA00022723"/>
    </source>
</evidence>
<evidence type="ECO:0000256" key="7">
    <source>
        <dbReference type="ARBA" id="ARBA00022833"/>
    </source>
</evidence>
<name>A0AAX4PL26_9CHLO</name>
<organism evidence="12 13">
    <name type="scientific">Chloropicon roscoffensis</name>
    <dbReference type="NCBI Taxonomy" id="1461544"/>
    <lineage>
        <taxon>Eukaryota</taxon>
        <taxon>Viridiplantae</taxon>
        <taxon>Chlorophyta</taxon>
        <taxon>Chloropicophyceae</taxon>
        <taxon>Chloropicales</taxon>
        <taxon>Chloropicaceae</taxon>
        <taxon>Chloropicon</taxon>
    </lineage>
</organism>
<keyword evidence="7" id="KW-0862">Zinc</keyword>
<dbReference type="PANTHER" id="PTHR46463:SF38">
    <property type="entry name" value="RING_U-BOX SUPERFAMILY PROTEIN-RELATED"/>
    <property type="match status" value="1"/>
</dbReference>
<gene>
    <name evidence="12" type="ORF">HKI87_15g78840</name>
</gene>
<keyword evidence="6" id="KW-0833">Ubl conjugation pathway</keyword>
<evidence type="ECO:0000256" key="5">
    <source>
        <dbReference type="ARBA" id="ARBA00022771"/>
    </source>
</evidence>
<evidence type="ECO:0000256" key="8">
    <source>
        <dbReference type="PROSITE-ProRule" id="PRU00175"/>
    </source>
</evidence>
<keyword evidence="5 8" id="KW-0863">Zinc-finger</keyword>
<feature type="compositionally biased region" description="Basic residues" evidence="9">
    <location>
        <begin position="114"/>
        <end position="128"/>
    </location>
</feature>
<evidence type="ECO:0000256" key="3">
    <source>
        <dbReference type="ARBA" id="ARBA00022679"/>
    </source>
</evidence>
<dbReference type="InterPro" id="IPR001841">
    <property type="entry name" value="Znf_RING"/>
</dbReference>
<feature type="compositionally biased region" description="Basic and acidic residues" evidence="9">
    <location>
        <begin position="129"/>
        <end position="140"/>
    </location>
</feature>
<dbReference type="EC" id="2.3.2.27" evidence="2"/>
<dbReference type="SUPFAM" id="SSF57850">
    <property type="entry name" value="RING/U-box"/>
    <property type="match status" value="1"/>
</dbReference>
<keyword evidence="3" id="KW-0808">Transferase</keyword>
<keyword evidence="13" id="KW-1185">Reference proteome</keyword>
<keyword evidence="4" id="KW-0479">Metal-binding</keyword>
<dbReference type="Proteomes" id="UP001472866">
    <property type="component" value="Chromosome 15"/>
</dbReference>
<accession>A0AAX4PL26</accession>